<dbReference type="OMA" id="HAEYWQW"/>
<dbReference type="Proteomes" id="UP000494163">
    <property type="component" value="Chromosome 2L"/>
</dbReference>
<dbReference type="GO" id="GO:0006508">
    <property type="term" value="P:proteolysis"/>
    <property type="evidence" value="ECO:0007669"/>
    <property type="project" value="InterPro"/>
</dbReference>
<evidence type="ECO:0000313" key="3">
    <source>
        <dbReference type="Proteomes" id="UP000494163"/>
    </source>
</evidence>
<organism evidence="2 3">
    <name type="scientific">Drosophila busckii</name>
    <name type="common">Fruit fly</name>
    <dbReference type="NCBI Taxonomy" id="30019"/>
    <lineage>
        <taxon>Eukaryota</taxon>
        <taxon>Metazoa</taxon>
        <taxon>Ecdysozoa</taxon>
        <taxon>Arthropoda</taxon>
        <taxon>Hexapoda</taxon>
        <taxon>Insecta</taxon>
        <taxon>Pterygota</taxon>
        <taxon>Neoptera</taxon>
        <taxon>Endopterygota</taxon>
        <taxon>Diptera</taxon>
        <taxon>Brachycera</taxon>
        <taxon>Muscomorpha</taxon>
        <taxon>Ephydroidea</taxon>
        <taxon>Drosophilidae</taxon>
        <taxon>Drosophila</taxon>
    </lineage>
</organism>
<reference evidence="2 3" key="1">
    <citation type="submission" date="2015-08" db="EMBL/GenBank/DDBJ databases">
        <title>Ancestral chromatin configuration constrains chromatin evolution on differentiating sex chromosomes in Drosophila.</title>
        <authorList>
            <person name="Zhou Q."/>
            <person name="Bachtrog D."/>
        </authorList>
    </citation>
    <scope>NUCLEOTIDE SEQUENCE [LARGE SCALE GENOMIC DNA]</scope>
    <source>
        <tissue evidence="2">Whole larvae</tissue>
    </source>
</reference>
<dbReference type="InterPro" id="IPR042089">
    <property type="entry name" value="Peptidase_M13_dom_2"/>
</dbReference>
<evidence type="ECO:0000256" key="1">
    <source>
        <dbReference type="SAM" id="SignalP"/>
    </source>
</evidence>
<feature type="signal peptide" evidence="1">
    <location>
        <begin position="1"/>
        <end position="19"/>
    </location>
</feature>
<dbReference type="InterPro" id="IPR024079">
    <property type="entry name" value="MetalloPept_cat_dom_sf"/>
</dbReference>
<dbReference type="Gene3D" id="1.10.1380.10">
    <property type="entry name" value="Neutral endopeptidase , domain2"/>
    <property type="match status" value="1"/>
</dbReference>
<sequence>MLLWLLFVLLVASGSSIEATTTEETETAQFFTQLYKSNLQQMVAIRNESIEPCVDFYAHACGQFEQQQSEDAVPPYLYNLQDRMEFFEAQHGSFQTLPGKLLGQLYSECKQRNVQHVLSVQPVLTHWQQLLLQLPMLQPHQEQLQAWPYLRHQWRRRHLDEQLNWIELSAQLAAHGLPTLLHIYFAAGTIYVAPMAELPCPTLQGFRDSMATLLKDRNEQVSHVLAHELRMLCRGMRGELPLGQSLGNDASSSSDALKLDDNTLDYFQRFFAQLNFTPEQLTAARKLSLDVAAITQAWLVLRQTEPRIITNYVLWQLQQKLAYHDCFQLSKEFERLLHLEYWQWHVFAPKLQRNVALAMYQLHTTRFQTRRRSQLSRRDWYGYLLPKQLEQQELQIARLLQAHAQHYLNLTELTLHYSQVQFTAGSFYSNLLRLRRAQLRHSFESPFVDEEDVQQPAYFLRHFLHFALLTLHRPIYHYYATQGLELWQLSRLLLDTDGYYTALDCLQQQSQQLYDPSSAALYRQLSSHEVSAFYGFQRAFLAALRDYHFWLAGERFLFAEQFVLQYFGLDEQRVLFYAAAQQLCNRQDEILAPRLNRAFMNTLEFQEAFKCDAQAPMNPPAKCLVNC</sequence>
<dbReference type="Gene3D" id="3.40.390.10">
    <property type="entry name" value="Collagenase (Catalytic Domain)"/>
    <property type="match status" value="2"/>
</dbReference>
<gene>
    <name evidence="2" type="ORF">Dbus_chr2Lg1874</name>
</gene>
<keyword evidence="3" id="KW-1185">Reference proteome</keyword>
<evidence type="ECO:0000313" key="2">
    <source>
        <dbReference type="EMBL" id="ALC39789.1"/>
    </source>
</evidence>
<dbReference type="GO" id="GO:0005886">
    <property type="term" value="C:plasma membrane"/>
    <property type="evidence" value="ECO:0007669"/>
    <property type="project" value="TreeGrafter"/>
</dbReference>
<name>A0A0M3QU04_DROBS</name>
<dbReference type="AlphaFoldDB" id="A0A0M3QU04"/>
<dbReference type="SUPFAM" id="SSF55486">
    <property type="entry name" value="Metalloproteases ('zincins'), catalytic domain"/>
    <property type="match status" value="1"/>
</dbReference>
<dbReference type="OrthoDB" id="7925137at2759"/>
<proteinExistence type="predicted"/>
<dbReference type="GO" id="GO:0004222">
    <property type="term" value="F:metalloendopeptidase activity"/>
    <property type="evidence" value="ECO:0007669"/>
    <property type="project" value="InterPro"/>
</dbReference>
<protein>
    <submittedName>
        <fullName evidence="2">CG13283</fullName>
    </submittedName>
</protein>
<dbReference type="PANTHER" id="PTHR11733:SF222">
    <property type="entry name" value="IP12942P"/>
    <property type="match status" value="1"/>
</dbReference>
<accession>A0A0M3QU04</accession>
<dbReference type="EMBL" id="CP012523">
    <property type="protein sequence ID" value="ALC39789.1"/>
    <property type="molecule type" value="Genomic_DNA"/>
</dbReference>
<dbReference type="PROSITE" id="PS51885">
    <property type="entry name" value="NEPRILYSIN"/>
    <property type="match status" value="1"/>
</dbReference>
<feature type="chain" id="PRO_5005788167" evidence="1">
    <location>
        <begin position="20"/>
        <end position="627"/>
    </location>
</feature>
<dbReference type="InterPro" id="IPR000718">
    <property type="entry name" value="Peptidase_M13"/>
</dbReference>
<keyword evidence="1" id="KW-0732">Signal</keyword>
<dbReference type="PANTHER" id="PTHR11733">
    <property type="entry name" value="ZINC METALLOPROTEASE FAMILY M13 NEPRILYSIN-RELATED"/>
    <property type="match status" value="1"/>
</dbReference>